<dbReference type="CDD" id="cd17931">
    <property type="entry name" value="DEXHc_viral_Ns3"/>
    <property type="match status" value="1"/>
</dbReference>
<feature type="disulfide bond" evidence="69">
    <location>
        <begin position="482"/>
        <end position="580"/>
    </location>
</feature>
<dbReference type="InterPro" id="IPR001122">
    <property type="entry name" value="Flavi_capsidC"/>
</dbReference>
<dbReference type="GO" id="GO:0046983">
    <property type="term" value="F:protein dimerization activity"/>
    <property type="evidence" value="ECO:0007669"/>
    <property type="project" value="InterPro"/>
</dbReference>
<comment type="catalytic activity">
    <reaction evidence="64">
        <text>ATP + H2O = ADP + phosphate + H(+)</text>
        <dbReference type="Rhea" id="RHEA:13065"/>
        <dbReference type="ChEBI" id="CHEBI:15377"/>
        <dbReference type="ChEBI" id="CHEBI:15378"/>
        <dbReference type="ChEBI" id="CHEBI:30616"/>
        <dbReference type="ChEBI" id="CHEBI:43474"/>
        <dbReference type="ChEBI" id="CHEBI:456216"/>
        <dbReference type="EC" id="3.6.4.13"/>
    </reaction>
</comment>
<dbReference type="FunFam" id="1.20.1280.260:FF:000001">
    <property type="entry name" value="Envelope glycoprotein"/>
    <property type="match status" value="1"/>
</dbReference>
<dbReference type="InterPro" id="IPR000487">
    <property type="entry name" value="Flavi_NS2B"/>
</dbReference>
<keyword evidence="26" id="KW-0548">Nucleotidyltransferase</keyword>
<evidence type="ECO:0000256" key="67">
    <source>
        <dbReference type="PIRSR" id="PIRSR003817-1"/>
    </source>
</evidence>
<dbReference type="Gene3D" id="1.20.1280.260">
    <property type="match status" value="1"/>
</dbReference>
<dbReference type="GO" id="GO:0005198">
    <property type="term" value="F:structural molecule activity"/>
    <property type="evidence" value="ECO:0007669"/>
    <property type="project" value="InterPro"/>
</dbReference>
<keyword evidence="13" id="KW-0964">Secreted</keyword>
<dbReference type="InterPro" id="IPR000069">
    <property type="entry name" value="Env_glycoprot_M_flavivir"/>
</dbReference>
<dbReference type="InterPro" id="IPR014412">
    <property type="entry name" value="Gen_Poly_FLV"/>
</dbReference>
<dbReference type="Pfam" id="PF01349">
    <property type="entry name" value="Flavi_NS4B"/>
    <property type="match status" value="1"/>
</dbReference>
<evidence type="ECO:0000256" key="14">
    <source>
        <dbReference type="ARBA" id="ARBA00022553"/>
    </source>
</evidence>
<keyword evidence="34 70" id="KW-0862">Zinc</keyword>
<dbReference type="InterPro" id="IPR038055">
    <property type="entry name" value="Glycoprot_E_dimer_dom"/>
</dbReference>
<feature type="transmembrane region" description="Helical" evidence="72">
    <location>
        <begin position="1219"/>
        <end position="1239"/>
    </location>
</feature>
<evidence type="ECO:0000256" key="8">
    <source>
        <dbReference type="ARBA" id="ARBA00020107"/>
    </source>
</evidence>
<feature type="binding site" evidence="70">
    <location>
        <position position="2973"/>
    </location>
    <ligand>
        <name>Zn(2+)</name>
        <dbReference type="ChEBI" id="CHEBI:29105"/>
        <label>1</label>
    </ligand>
</feature>
<evidence type="ECO:0000256" key="13">
    <source>
        <dbReference type="ARBA" id="ARBA00022525"/>
    </source>
</evidence>
<feature type="disulfide bond" evidence="69">
    <location>
        <begin position="295"/>
        <end position="322"/>
    </location>
</feature>
<keyword evidence="23" id="KW-0808">Transferase</keyword>
<feature type="binding site" evidence="68">
    <location>
        <position position="2661"/>
    </location>
    <ligand>
        <name>S-adenosyl-L-methionine</name>
        <dbReference type="ChEBI" id="CHEBI:59789"/>
    </ligand>
</feature>
<dbReference type="Pfam" id="PF01003">
    <property type="entry name" value="Flavi_capsid"/>
    <property type="match status" value="1"/>
</dbReference>
<evidence type="ECO:0000256" key="45">
    <source>
        <dbReference type="ARBA" id="ARBA00023050"/>
    </source>
</evidence>
<organism evidence="80 81">
    <name type="scientific">Murray Valley encephalitis virus</name>
    <dbReference type="NCBI Taxonomy" id="11079"/>
    <lineage>
        <taxon>Viruses</taxon>
        <taxon>Riboviria</taxon>
        <taxon>Orthornavirae</taxon>
        <taxon>Kitrinoviricota</taxon>
        <taxon>Flasuviricetes</taxon>
        <taxon>Amarillovirales</taxon>
        <taxon>Flaviviridae</taxon>
        <taxon>Orthoflavivirus</taxon>
        <taxon>Orthoflavivirus murrayense</taxon>
    </lineage>
</organism>
<keyword evidence="36" id="KW-0946">Virion</keyword>
<dbReference type="Pfam" id="PF01570">
    <property type="entry name" value="Flavi_propep"/>
    <property type="match status" value="1"/>
</dbReference>
<evidence type="ECO:0000256" key="32">
    <source>
        <dbReference type="ARBA" id="ARBA00022825"/>
    </source>
</evidence>
<evidence type="ECO:0000256" key="20">
    <source>
        <dbReference type="ARBA" id="ARBA00022632"/>
    </source>
</evidence>
<dbReference type="InterPro" id="IPR000752">
    <property type="entry name" value="Flavi_NS2A"/>
</dbReference>
<dbReference type="Gene3D" id="3.30.67.10">
    <property type="entry name" value="Viral Envelope Glycoprotein, domain 2"/>
    <property type="match status" value="1"/>
</dbReference>
<feature type="transmembrane region" description="Helical" evidence="72">
    <location>
        <begin position="745"/>
        <end position="766"/>
    </location>
</feature>
<comment type="subunit">
    <text evidence="62">Forms heterodimers with envelope protein E in the endoplasmic reticulum and Golgi.</text>
</comment>
<dbReference type="InterPro" id="IPR001850">
    <property type="entry name" value="Flavi_NS3_S7"/>
</dbReference>
<feature type="transmembrane region" description="Helical" evidence="72">
    <location>
        <begin position="2224"/>
        <end position="2241"/>
    </location>
</feature>
<feature type="region of interest" description="Disordered" evidence="71">
    <location>
        <begin position="1958"/>
        <end position="1979"/>
    </location>
</feature>
<feature type="disulfide bond" evidence="69">
    <location>
        <begin position="366"/>
        <end position="397"/>
    </location>
</feature>
<dbReference type="Gene3D" id="2.60.260.50">
    <property type="entry name" value="Flavivirus polyprotein propeptide domain"/>
    <property type="match status" value="1"/>
</dbReference>
<evidence type="ECO:0000256" key="64">
    <source>
        <dbReference type="ARBA" id="ARBA00047984"/>
    </source>
</evidence>
<dbReference type="EMDB" id="EMD-23045"/>
<dbReference type="GO" id="GO:0044220">
    <property type="term" value="C:host cell perinuclear region of cytoplasm"/>
    <property type="evidence" value="ECO:0007669"/>
    <property type="project" value="UniProtKB-SubCell"/>
</dbReference>
<evidence type="ECO:0000256" key="7">
    <source>
        <dbReference type="ARBA" id="ARBA00004613"/>
    </source>
</evidence>
<dbReference type="GO" id="GO:0019062">
    <property type="term" value="P:virion attachment to host cell"/>
    <property type="evidence" value="ECO:0007669"/>
    <property type="project" value="UniProtKB-KW"/>
</dbReference>
<evidence type="ECO:0000256" key="26">
    <source>
        <dbReference type="ARBA" id="ARBA00022695"/>
    </source>
</evidence>
<dbReference type="InterPro" id="IPR000336">
    <property type="entry name" value="Flavivir/Alphavir_Ig-like_sf"/>
</dbReference>
<dbReference type="CDD" id="cd17038">
    <property type="entry name" value="Flavi_M"/>
    <property type="match status" value="1"/>
</dbReference>
<feature type="domain" description="Peptidase S7" evidence="77">
    <location>
        <begin position="1504"/>
        <end position="1681"/>
    </location>
</feature>
<comment type="function">
    <text evidence="65">Induces the formation of ER-derived membrane vesicles where the viral replication takes place. Inhibits interferon (IFN)-induced host STAT1 phosphorylation and nuclear translocation, thereby preventing the establishment of cellular antiviral state by blocking the IFN-alpha/beta pathway. Inhibits STAT2 translocation in the nucleus after IFN-alpha treatment.</text>
</comment>
<dbReference type="CDD" id="cd23204">
    <property type="entry name" value="Flavivirus_RdRp"/>
    <property type="match status" value="1"/>
</dbReference>
<evidence type="ECO:0000256" key="65">
    <source>
        <dbReference type="ARBA" id="ARBA00059019"/>
    </source>
</evidence>
<dbReference type="Pfam" id="PF01004">
    <property type="entry name" value="Flavi_M"/>
    <property type="match status" value="1"/>
</dbReference>
<dbReference type="InterPro" id="IPR007094">
    <property type="entry name" value="RNA-dir_pol_PSvirus"/>
</dbReference>
<name>A0A023J5I3_9FLAV</name>
<dbReference type="GO" id="GO:0003724">
    <property type="term" value="F:RNA helicase activity"/>
    <property type="evidence" value="ECO:0007669"/>
    <property type="project" value="UniProtKB-EC"/>
</dbReference>
<feature type="transmembrane region" description="Helical" evidence="72">
    <location>
        <begin position="1280"/>
        <end position="1301"/>
    </location>
</feature>
<dbReference type="SUPFAM" id="SSF101257">
    <property type="entry name" value="Flavivirus capsid protein C"/>
    <property type="match status" value="1"/>
</dbReference>
<dbReference type="FunFam" id="2.60.260.50:FF:000001">
    <property type="entry name" value="Genome polyprotein"/>
    <property type="match status" value="1"/>
</dbReference>
<dbReference type="Pfam" id="PF01002">
    <property type="entry name" value="Flavi_NS2B"/>
    <property type="match status" value="1"/>
</dbReference>
<evidence type="ECO:0000256" key="43">
    <source>
        <dbReference type="ARBA" id="ARBA00022990"/>
    </source>
</evidence>
<feature type="domain" description="RdRp catalytic" evidence="73">
    <location>
        <begin position="3059"/>
        <end position="3211"/>
    </location>
</feature>
<keyword evidence="10" id="KW-0696">RNA-directed RNA polymerase</keyword>
<dbReference type="InterPro" id="IPR011492">
    <property type="entry name" value="Flavi_DEAD"/>
</dbReference>
<feature type="disulfide bond" evidence="69">
    <location>
        <begin position="597"/>
        <end position="628"/>
    </location>
</feature>
<evidence type="ECO:0000256" key="12">
    <source>
        <dbReference type="ARBA" id="ARBA00022510"/>
    </source>
</evidence>
<evidence type="ECO:0000313" key="79">
    <source>
        <dbReference type="EMBL" id="AHF27225.1"/>
    </source>
</evidence>
<keyword evidence="11" id="KW-1168">Fusion of virus membrane with host membrane</keyword>
<evidence type="ECO:0000256" key="38">
    <source>
        <dbReference type="ARBA" id="ARBA00022883"/>
    </source>
</evidence>
<dbReference type="Gene3D" id="1.10.260.90">
    <property type="match status" value="1"/>
</dbReference>
<feature type="domain" description="Helicase C-terminal" evidence="75">
    <location>
        <begin position="1851"/>
        <end position="2016"/>
    </location>
</feature>
<dbReference type="Proteomes" id="UP000149217">
    <property type="component" value="Genome"/>
</dbReference>
<keyword evidence="43" id="KW-0007">Acetylation</keyword>
<feature type="binding site" evidence="70">
    <location>
        <position position="3262"/>
    </location>
    <ligand>
        <name>Zn(2+)</name>
        <dbReference type="ChEBI" id="CHEBI:29105"/>
        <label>2</label>
    </ligand>
</feature>
<keyword evidence="47 69" id="KW-1015">Disulfide bond</keyword>
<evidence type="ECO:0000256" key="69">
    <source>
        <dbReference type="PIRSR" id="PIRSR003817-3"/>
    </source>
</evidence>
<comment type="subcellular location">
    <subcellularLocation>
        <location evidence="5">Host cytoplasm</location>
        <location evidence="5">Host perinuclear region</location>
    </subcellularLocation>
    <subcellularLocation>
        <location evidence="3">Host endoplasmic reticulum membrane</location>
        <topology evidence="3">Multi-pass membrane protein</topology>
    </subcellularLocation>
    <subcellularLocation>
        <location evidence="6">Host endoplasmic reticulum membrane</location>
        <topology evidence="6">Peripheral membrane protein</topology>
        <orientation evidence="6">Cytoplasmic side</orientation>
    </subcellularLocation>
    <subcellularLocation>
        <location evidence="54">Host endoplasmic reticulum membrane</location>
        <topology evidence="54">Peripheral membrane protein</topology>
        <orientation evidence="54">Lumenal side</orientation>
    </subcellularLocation>
    <subcellularLocation>
        <location evidence="2">Host nucleus</location>
    </subcellularLocation>
    <subcellularLocation>
        <location evidence="7">Secreted</location>
    </subcellularLocation>
    <subcellularLocation>
        <location evidence="4">Virion membrane</location>
        <topology evidence="4">Multi-pass membrane protein</topology>
    </subcellularLocation>
</comment>
<feature type="binding site" evidence="70">
    <location>
        <position position="2978"/>
    </location>
    <ligand>
        <name>Zn(2+)</name>
        <dbReference type="ChEBI" id="CHEBI:29105"/>
        <label>1</label>
    </ligand>
</feature>
<dbReference type="InterPro" id="IPR000208">
    <property type="entry name" value="Flavi_RdRp_fingers/palm"/>
</dbReference>
<evidence type="ECO:0000256" key="42">
    <source>
        <dbReference type="ARBA" id="ARBA00022989"/>
    </source>
</evidence>
<dbReference type="Gene3D" id="3.30.70.2840">
    <property type="entry name" value="Flavivirus RNA-directed RNA polymerase, thumb domain"/>
    <property type="match status" value="3"/>
</dbReference>
<dbReference type="SUPFAM" id="SSF53335">
    <property type="entry name" value="S-adenosyl-L-methionine-dependent methyltransferases"/>
    <property type="match status" value="1"/>
</dbReference>
<evidence type="ECO:0000256" key="15">
    <source>
        <dbReference type="ARBA" id="ARBA00022561"/>
    </source>
</evidence>
<comment type="catalytic activity">
    <reaction evidence="63">
        <text>a ribonucleoside 5'-triphosphate + H2O = a ribonucleoside 5'-diphosphate + phosphate + H(+)</text>
        <dbReference type="Rhea" id="RHEA:23680"/>
        <dbReference type="ChEBI" id="CHEBI:15377"/>
        <dbReference type="ChEBI" id="CHEBI:15378"/>
        <dbReference type="ChEBI" id="CHEBI:43474"/>
        <dbReference type="ChEBI" id="CHEBI:57930"/>
        <dbReference type="ChEBI" id="CHEBI:61557"/>
        <dbReference type="EC" id="3.6.1.15"/>
    </reaction>
</comment>
<dbReference type="PIRSF" id="PIRSF003817">
    <property type="entry name" value="Gen_Poly_FLV"/>
    <property type="match status" value="1"/>
</dbReference>
<keyword evidence="39" id="KW-0694">RNA-binding</keyword>
<evidence type="ECO:0000256" key="2">
    <source>
        <dbReference type="ARBA" id="ARBA00004147"/>
    </source>
</evidence>
<evidence type="ECO:0000256" key="1">
    <source>
        <dbReference type="ARBA" id="ARBA00003504"/>
    </source>
</evidence>
<keyword evidence="14" id="KW-0597">Phosphoprotein</keyword>
<feature type="binding site" evidence="68">
    <location>
        <position position="2616"/>
    </location>
    <ligand>
        <name>S-adenosyl-L-methionine</name>
        <dbReference type="ChEBI" id="CHEBI:59789"/>
    </ligand>
</feature>
<feature type="active site" description="Charge relay system; for serine protease NS3 activity" evidence="67">
    <location>
        <position position="1638"/>
    </location>
</feature>
<dbReference type="GO" id="GO:0046872">
    <property type="term" value="F:metal ion binding"/>
    <property type="evidence" value="ECO:0007669"/>
    <property type="project" value="UniProtKB-KW"/>
</dbReference>
<evidence type="ECO:0000256" key="21">
    <source>
        <dbReference type="ARBA" id="ARBA00022664"/>
    </source>
</evidence>
<keyword evidence="28" id="KW-0547">Nucleotide-binding</keyword>
<dbReference type="Gene3D" id="3.40.50.300">
    <property type="entry name" value="P-loop containing nucleotide triphosphate hydrolases"/>
    <property type="match status" value="2"/>
</dbReference>
<evidence type="ECO:0000256" key="51">
    <source>
        <dbReference type="ARBA" id="ARBA00023258"/>
    </source>
</evidence>
<dbReference type="PROSITE" id="PS51528">
    <property type="entry name" value="FLAVIVIRUS_NS3PRO"/>
    <property type="match status" value="1"/>
</dbReference>
<evidence type="ECO:0000256" key="25">
    <source>
        <dbReference type="ARBA" id="ARBA00022692"/>
    </source>
</evidence>
<keyword evidence="29" id="KW-0378">Hydrolase</keyword>
<dbReference type="InterPro" id="IPR026470">
    <property type="entry name" value="Flavi_E_Stem/Anchor_dom"/>
</dbReference>
<evidence type="ECO:0000256" key="52">
    <source>
        <dbReference type="ARBA" id="ARBA00023280"/>
    </source>
</evidence>
<evidence type="ECO:0000256" key="63">
    <source>
        <dbReference type="ARBA" id="ARBA00047631"/>
    </source>
</evidence>
<dbReference type="SUPFAM" id="SSF50494">
    <property type="entry name" value="Trypsin-like serine proteases"/>
    <property type="match status" value="1"/>
</dbReference>
<dbReference type="InterPro" id="IPR013756">
    <property type="entry name" value="GlyE_cen_dom_subdom2"/>
</dbReference>
<keyword evidence="49" id="KW-1038">Host endoplasmic reticulum</keyword>
<evidence type="ECO:0000313" key="81">
    <source>
        <dbReference type="Proteomes" id="UP000149217"/>
    </source>
</evidence>
<comment type="function">
    <text evidence="61">Prevents premature fusion activity of envelope proteins in trans-Golgi by binding to envelope protein E at pH6.0. After virion release in extracellular space, gets dissociated from E dimers.</text>
</comment>
<evidence type="ECO:0000256" key="53">
    <source>
        <dbReference type="ARBA" id="ARBA00023296"/>
    </source>
</evidence>
<dbReference type="PROSITE" id="PS51527">
    <property type="entry name" value="FLAVIVIRUS_NS2B"/>
    <property type="match status" value="1"/>
</dbReference>
<evidence type="ECO:0000256" key="36">
    <source>
        <dbReference type="ARBA" id="ARBA00022844"/>
    </source>
</evidence>
<keyword evidence="9" id="KW-0941">Suppressor of RNA silencing</keyword>
<dbReference type="InterPro" id="IPR037172">
    <property type="entry name" value="Flavi_capsidC_sf"/>
</dbReference>
<dbReference type="InterPro" id="IPR009003">
    <property type="entry name" value="Peptidase_S1_PA"/>
</dbReference>
<feature type="binding site" evidence="70">
    <location>
        <position position="2969"/>
    </location>
    <ligand>
        <name>Zn(2+)</name>
        <dbReference type="ChEBI" id="CHEBI:29105"/>
        <label>1</label>
    </ligand>
</feature>
<keyword evidence="22" id="KW-0645">Protease</keyword>
<dbReference type="Gene3D" id="2.60.98.10">
    <property type="entry name" value="Tick-borne Encephalitis virus Glycoprotein, domain 1"/>
    <property type="match status" value="1"/>
</dbReference>
<feature type="disulfide bond" evidence="69">
    <location>
        <begin position="384"/>
        <end position="413"/>
    </location>
</feature>
<evidence type="ECO:0000256" key="16">
    <source>
        <dbReference type="ARBA" id="ARBA00022562"/>
    </source>
</evidence>
<evidence type="ECO:0000256" key="18">
    <source>
        <dbReference type="ARBA" id="ARBA00022595"/>
    </source>
</evidence>
<evidence type="ECO:0000256" key="72">
    <source>
        <dbReference type="SAM" id="Phobius"/>
    </source>
</evidence>
<dbReference type="InterPro" id="IPR029063">
    <property type="entry name" value="SAM-dependent_MTases_sf"/>
</dbReference>
<proteinExistence type="predicted"/>
<keyword evidence="35" id="KW-0067">ATP-binding</keyword>
<evidence type="ECO:0000256" key="47">
    <source>
        <dbReference type="ARBA" id="ARBA00023157"/>
    </source>
</evidence>
<dbReference type="GO" id="GO:0039654">
    <property type="term" value="P:fusion of virus membrane with host endosome membrane"/>
    <property type="evidence" value="ECO:0007669"/>
    <property type="project" value="UniProtKB-KW"/>
</dbReference>
<dbReference type="Pfam" id="PF21659">
    <property type="entry name" value="Flavi_E_stem"/>
    <property type="match status" value="1"/>
</dbReference>
<evidence type="ECO:0000256" key="6">
    <source>
        <dbReference type="ARBA" id="ARBA00004461"/>
    </source>
</evidence>
<feature type="transmembrane region" description="Helical" evidence="72">
    <location>
        <begin position="110"/>
        <end position="128"/>
    </location>
</feature>
<dbReference type="FunFam" id="3.40.50.150:FF:000105">
    <property type="entry name" value="Genome polyprotein"/>
    <property type="match status" value="1"/>
</dbReference>
<dbReference type="Pfam" id="PF00948">
    <property type="entry name" value="Flavi_NS1"/>
    <property type="match status" value="1"/>
</dbReference>
<protein>
    <recommendedName>
        <fullName evidence="8">Genome polyprotein</fullName>
    </recommendedName>
</protein>
<dbReference type="SUPFAM" id="SSF56672">
    <property type="entry name" value="DNA/RNA polymerases"/>
    <property type="match status" value="1"/>
</dbReference>
<dbReference type="Gene3D" id="3.40.50.150">
    <property type="entry name" value="Vaccinia Virus protein VP39"/>
    <property type="match status" value="1"/>
</dbReference>
<keyword evidence="53" id="KW-1160">Virus entry into host cell</keyword>
<feature type="transmembrane region" description="Helical" evidence="72">
    <location>
        <begin position="1373"/>
        <end position="1394"/>
    </location>
</feature>
<dbReference type="FunFam" id="3.30.70.2840:FF:000001">
    <property type="entry name" value="Genome polyprotein"/>
    <property type="match status" value="1"/>
</dbReference>
<evidence type="ECO:0000256" key="44">
    <source>
        <dbReference type="ARBA" id="ARBA00023042"/>
    </source>
</evidence>
<evidence type="ECO:0000256" key="46">
    <source>
        <dbReference type="ARBA" id="ARBA00023136"/>
    </source>
</evidence>
<keyword evidence="12" id="KW-1170">Fusion of virus membrane with host endosomal membrane</keyword>
<dbReference type="InterPro" id="IPR036253">
    <property type="entry name" value="Glycoprot_cen/dimer_sf"/>
</dbReference>
<evidence type="ECO:0000256" key="31">
    <source>
        <dbReference type="ARBA" id="ARBA00022806"/>
    </source>
</evidence>
<evidence type="ECO:0000256" key="24">
    <source>
        <dbReference type="ARBA" id="ARBA00022691"/>
    </source>
</evidence>
<dbReference type="InterPro" id="IPR043502">
    <property type="entry name" value="DNA/RNA_pol_sf"/>
</dbReference>
<dbReference type="SUPFAM" id="SSF56983">
    <property type="entry name" value="Viral glycoprotein, central and dimerisation domains"/>
    <property type="match status" value="1"/>
</dbReference>
<dbReference type="GO" id="GO:0006508">
    <property type="term" value="P:proteolysis"/>
    <property type="evidence" value="ECO:0007669"/>
    <property type="project" value="UniProtKB-KW"/>
</dbReference>
<feature type="binding site" evidence="68">
    <location>
        <position position="2633"/>
    </location>
    <ligand>
        <name>S-adenosyl-L-methionine</name>
        <dbReference type="ChEBI" id="CHEBI:59789"/>
    </ligand>
</feature>
<evidence type="ECO:0000256" key="54">
    <source>
        <dbReference type="ARBA" id="ARBA00023443"/>
    </source>
</evidence>
<dbReference type="Pfam" id="PF20907">
    <property type="entry name" value="Flav_NS3-hel_C"/>
    <property type="match status" value="1"/>
</dbReference>
<feature type="binding site" evidence="70">
    <location>
        <position position="2981"/>
    </location>
    <ligand>
        <name>Zn(2+)</name>
        <dbReference type="ChEBI" id="CHEBI:29105"/>
        <label>1</label>
    </ligand>
</feature>
<dbReference type="InterPro" id="IPR002535">
    <property type="entry name" value="Flavi_propep"/>
</dbReference>
<evidence type="ECO:0000256" key="59">
    <source>
        <dbReference type="ARBA" id="ARBA00035616"/>
    </source>
</evidence>
<evidence type="ECO:0000256" key="30">
    <source>
        <dbReference type="ARBA" id="ARBA00022804"/>
    </source>
</evidence>
<dbReference type="EMBL" id="KC852189">
    <property type="protein sequence ID" value="AHF27225.1"/>
    <property type="molecule type" value="Genomic_RNA"/>
</dbReference>
<dbReference type="InterPro" id="IPR038688">
    <property type="entry name" value="Flavi_propep_sf"/>
</dbReference>
<evidence type="ECO:0000313" key="80">
    <source>
        <dbReference type="EMBL" id="AHF27226.1"/>
    </source>
</evidence>
<evidence type="ECO:0000256" key="37">
    <source>
        <dbReference type="ARBA" id="ARBA00022870"/>
    </source>
</evidence>
<evidence type="ECO:0000259" key="77">
    <source>
        <dbReference type="PROSITE" id="PS51528"/>
    </source>
</evidence>
<feature type="binding site" evidence="68">
    <location>
        <position position="2634"/>
    </location>
    <ligand>
        <name>S-adenosyl-L-methionine</name>
        <dbReference type="ChEBI" id="CHEBI:59789"/>
    </ligand>
</feature>
<dbReference type="InterPro" id="IPR047530">
    <property type="entry name" value="Flavi_RdRp"/>
</dbReference>
<dbReference type="GO" id="GO:0042025">
    <property type="term" value="C:host cell nucleus"/>
    <property type="evidence" value="ECO:0007669"/>
    <property type="project" value="UniProtKB-SubCell"/>
</dbReference>
<keyword evidence="32" id="KW-0720">Serine protease</keyword>
<dbReference type="InterPro" id="IPR002877">
    <property type="entry name" value="RNA_MeTrfase_FtsJ_dom"/>
</dbReference>
<reference evidence="81 82" key="1">
    <citation type="submission" date="2013-03" db="EMBL/GenBank/DDBJ databases">
        <title>Genetic and phenotypic characterisation of Murray Valley encephalitis virus following adaptation in mosquito and avian cells.</title>
        <authorList>
            <person name="Niazi A.-u.-R."/>
            <person name="Diviney S.M."/>
            <person name="Costantino P.J."/>
            <person name="Chua B.H."/>
            <person name="Williams D.T."/>
        </authorList>
    </citation>
    <scope>NUCLEOTIDE SEQUENCE [LARGE SCALE GENOMIC DNA]</scope>
    <source>
        <strain evidence="80">MVE-1-51-C10</strain>
        <strain evidence="79">MVE-1-51-P0</strain>
    </source>
</reference>
<keyword evidence="51" id="KW-0922">Interferon antiviral system evasion</keyword>
<dbReference type="GO" id="GO:0004252">
    <property type="term" value="F:serine-type endopeptidase activity"/>
    <property type="evidence" value="ECO:0007669"/>
    <property type="project" value="InterPro"/>
</dbReference>
<dbReference type="CDD" id="cd18806">
    <property type="entry name" value="SF2_C_viral"/>
    <property type="match status" value="1"/>
</dbReference>
<feature type="binding site" evidence="68">
    <location>
        <position position="2615"/>
    </location>
    <ligand>
        <name>S-adenosyl-L-methionine</name>
        <dbReference type="ChEBI" id="CHEBI:59789"/>
    </ligand>
</feature>
<evidence type="ECO:0000256" key="58">
    <source>
        <dbReference type="ARBA" id="ARBA00035609"/>
    </source>
</evidence>
<comment type="function">
    <text evidence="59">Inhibits RNA silencing by interfering with host Dicer.</text>
</comment>
<comment type="function">
    <text evidence="58">May play a role in virus budding. Exerts cytotoxic effects by activating a mitochondrial apoptotic pathway through M ectodomain. May display a viroporin activity.</text>
</comment>
<feature type="binding site" evidence="70">
    <location>
        <position position="3381"/>
    </location>
    <ligand>
        <name>Zn(2+)</name>
        <dbReference type="ChEBI" id="CHEBI:29105"/>
        <label>2</label>
    </ligand>
</feature>
<keyword evidence="31" id="KW-0347">Helicase</keyword>
<evidence type="ECO:0000259" key="73">
    <source>
        <dbReference type="PROSITE" id="PS50507"/>
    </source>
</evidence>
<dbReference type="InterPro" id="IPR013755">
    <property type="entry name" value="Flav_gly_cen_dom_subdom1"/>
</dbReference>
<evidence type="ECO:0000259" key="76">
    <source>
        <dbReference type="PROSITE" id="PS51527"/>
    </source>
</evidence>
<sequence length="3434" mass="380698">MSKKPGGPGKPRVVNMLKRGIPRVFPLVGVKRVVMNLLDGRGPIRFVLALLAFFRFTALAPTKALMRRWKSVNKTTAMKHLTSFKKELGTLIDVVNKRGKKQKKRGGSETSVLMVIFMLIGFAAALKLSTFQGKIMMTVNATDIADVIAIPTPKGPNQCWIRAIDIGFMCDDTITYECPKLESGNDPEDIDCWCDKQAVYVNYGRCTRARHSKRSRRSITVQTHGESTLVNKKDAWLDSTKATRYLTKTENWIIRNPGYALVAVVLGWMLGSNTGQKVIFTVLLLLVAPAYSFNCLGMSSRDFIEGASGATWVDLVLEGDSCITIMAADKPTLDIRMMNIEATNLALVRNYCYAATVSDVSTVSNCPTTGESHNTKRADHNYLCKRGVTDRGWGNGCGLFGKGSIDTCAKFTCSNSAAGRLILPEDIKYEVGVFVHGSTDSTSHGNYSTQIGANQAVRFTISPNAPAITAKMGDYGEVTVECEPRSGLNTEAYYVMTIGTKHFLVHREWFNDLLLPWTSPASTEWRNREILVEFEEPHATKQSVVALGSQEGALHQALAGAIPVEFSSSTLKLTSGHLKCRVKMEKLKLKGTTYGMCTEKFTFSKNPADTGHGTVVLELQYTGSDGPCKIPISSVASLNDMTPVGRMVTANPYVASSTANAKVLVEIEPPFGDSYIVVGRGDKQINHHWHKEGSSIGKAFSTTLKGAQRLAALGDTAWDFGSVGGVFNSIGKAVHQVFGGAFRTLFGGMSWISQGLLGALLLWMGVNARDKSIALAFLATGGVLLFLATNVHADTGCAIDITRRELKCGSGIFIHNDVEAWIDRYKYLPETPKQLAKVVENAHKSGICGIRSVNRFEHQMWESVRDELNALLKENAIDLSVVVEKQKGMYRAAPNRLRLTVEELDIGWKAWGKSLLFAAELANSTFVVDGPETAECPNSKRAWNSFEIEDFGFGITSTRVWLKLREENTSECDSTIIGTAVKGNHAVHSDLSYWIESGLNGTWKLERAIFGEVKSCTWPETHTLWGDAVEETELIIPVTLAGPRSKHNRREGYKVQVQGPWDEEDIKLDFDYCPGTTVTVSEHCGKRGPSVRTTTDSGKLVTDWCCRSCTLPPLRFTTASGCWYGMEIRPMKHDESTLVKSRVQAFNGDMIDPFQLGLLVMFLATQEVLRKRWTARLTLPAAVGALLVLLLGGITYTDLVRYLILVGSAFAESNNGGDVIHLALIAVFKVQPAFLVASLTRSRWTNQENLVLVLGAAFFQMAASDLELTIPGLLNSAATAWMVLRAMAFPSTSAIAMPMLAMLAPGMRMLHLDTYRIVLLLIGICSLLNERRRSVEKKKGAVLIGLALTSTGYFSPTIMAAGLMICNPNKKRGWPATEVLTAVGLMFAIVGGLAELDIDSMSVPFTIAGLMLVSYVISGKATDMWLERAADVSWEAGAAITGTSERLDVQLDDDGDFHLLNDPGVPWKIWVLRMTCLSVAAITPWAILPSAFGYWLTLKYTKRGGVFWDTPSPKVYPKGDTTPGVYRIMARGILGRYQAGVGVMHEGVFHTLWHTTRGAAIMSGEGRLTPYWGNVKEDRVTYGGPWKLDQKWNGVDDVQMIVVEPGKPAINVQTKPGIFKTAHGEIGAVSLDYPIGTSGSPIVNSNGEIIGLYGNGVILGNGAYVSAIVQGERVEEPVPEAYNPEMLKKRQLTVLDLHPGAGKTRRILPQIIKDAIQKRLRTAVLAPTRVVAAEMAEALRGLPVRYLTPAVQREHSGNEIVDVMCHATLTHRLMSPLRVPNYNLFVMDEAHFTDPASIAARGYIATRVEAGEAAAIFMTATPPGTSDPFPDTNSPVHDVSSEIPDRAWSSGFEWITDYAGKTVWFVASVKMSNEIAQCLQRAGKRVIQLNRKSYDTEYPKCKNGDWDFVITTDISEMGANFGASRVIDCRKSVKPTILDEGEGRVILSVPSAITSASAAQRRGRVGRNPSQIGDEYHYGGGTSEDDTMLAHWTEAKILLDNIHLPNGLVAQLYGPERDKTYTMDGEYRLRGEERKTFLELIKTADLPVWLAYKVASNGIQYNDRKWCFDGPRSNIILEDNNEVEIITRIGERKVLKPRWLDARVYSDHQSLKWFKDFAAGKRSAIGFFEVLGRMPEHFAGKTREALDTMYLVATSEKGGKAHRMALEELPDALETITLIAALGVMTAGFFLLMMQRKGIGKLGLGALVLVVATFFLWMSDVSGTKIAGVLLLALLMMVVLIPEPEKQRSQTDNQLAVFLICVLLVVGLVAANEYGMLERTKTDIRNLFGKSLIEENEVHIPPFDFFTLDLKPATAWALYGGSTVVLTPLIKHLVTSQYVTTSLASINAQAGSLFTLPKGIPFTDFDLSVALVFLGCWGQVTLTTLIMATILVTLHYGYLLPGWQAEALRAAQKRTAAGIMKNAVVDGIVATDVPELERTTPQMQKRLGQILLVLASVAAVCVNPRITTIREAGILCTAAALTLWDNNASAAWNSTTATGLCHVMRGSWIAGASIAWTLIKNAEKPAFKRGRAGGRTLGEQWKEKLNAMGKEEFFSYRKEAILEVDRTEARRARREGNKVGGHPVSRGTAKLRWLVERRFVQPIGKVVDLGCGRGGWSYYAATMKNVQEVRGYTKGGPGHEEPMLMQSYGWNIVTMKSGVDVFYKPSEISDTLLCDIGESSPSAEIEEQRTLRILEMVSDWLSRGPKEFCIKILCPYMPKVIEKLESLQRRFGGGLVRVPLSRNSNHEMYWVSGASGNIVHAVNMTSQVLIGRMDKKIWKGPKYEEDVNLGSGTRAVGKGVQHTDYKRIKSRIEKLKEEYAATWHTDDNHPYRTWTYHGSYEVKPSGSASTLVNGVVRLLSKPWDAITGVTTMAMTDTTPFGQQRVFKEKVDTKAPEPPQGVKTVMDETTNWLWAYLARNKKARLCTREEFVKKVNSHAALGAMFEEQNQWKNAREAVEDPKFWEMVDEERECHLRGECRTCIYNMMGKREKKPGEFGKAKGSRAIWFMWLGARFLEFEALGFLNEDHWMSRENSGGGVEGAGIQKLGYILRDVAQKPGGKIYADDTAGWDTRITQADLENEAKVLELMEGEQRTLARAIIELTYRHKVVKVMRPAAGGKTVMDVISREDQRGSGQVVTYALNTFTNIAVQLVRLMEAEAVIGPDDIESIERKKKFAVRTWLFENAEERVQRMAVSGDDCVVKPLDDRFSTALHFLNAMSKVRKDIQEWKPSQGWYDWQQVPFCSNHFQEVIMKDGRTLVVPCRGQDELIGRARISPGSGWNVRDTACLAKAYAQMWLVLYFHRRDLRLMANAICSSVPVDWVPTGRTTWSIHGKGEWMTTEDMLSVWNRVWILENEWMEDKTTVSDWTEVPYVGKREDIWCGSLIGTRTRATWAENIYAAINQVRSVIGKEKYVDYMQSLRRYEETHVSEDRVL</sequence>
<evidence type="ECO:0000256" key="35">
    <source>
        <dbReference type="ARBA" id="ARBA00022840"/>
    </source>
</evidence>
<keyword evidence="25 72" id="KW-0812">Transmembrane</keyword>
<dbReference type="InterPro" id="IPR027287">
    <property type="entry name" value="Flavi_E_Ig-like"/>
</dbReference>
<dbReference type="Pfam" id="PF00949">
    <property type="entry name" value="Peptidase_S7"/>
    <property type="match status" value="1"/>
</dbReference>
<dbReference type="PROSITE" id="PS51591">
    <property type="entry name" value="RNA_CAP01_NS5_MT"/>
    <property type="match status" value="1"/>
</dbReference>
<evidence type="ECO:0000256" key="57">
    <source>
        <dbReference type="ARBA" id="ARBA00035605"/>
    </source>
</evidence>
<dbReference type="EMBL" id="KC852190">
    <property type="protein sequence ID" value="AHF27226.1"/>
    <property type="molecule type" value="Genomic_RNA"/>
</dbReference>
<dbReference type="InterPro" id="IPR046811">
    <property type="entry name" value="Flavi_NS5_thumb"/>
</dbReference>
<keyword evidence="41" id="KW-1105">Inhibition of host STAT1 by virus</keyword>
<evidence type="ECO:0000256" key="66">
    <source>
        <dbReference type="ARBA" id="ARBA00059572"/>
    </source>
</evidence>
<evidence type="ECO:0000256" key="48">
    <source>
        <dbReference type="ARBA" id="ARBA00023180"/>
    </source>
</evidence>
<keyword evidence="17" id="KW-0945">Host-virus interaction</keyword>
<feature type="binding site" evidence="68">
    <location>
        <position position="2660"/>
    </location>
    <ligand>
        <name>S-adenosyl-L-methionine</name>
        <dbReference type="ChEBI" id="CHEBI:59789"/>
    </ligand>
</feature>
<evidence type="ECO:0000256" key="39">
    <source>
        <dbReference type="ARBA" id="ARBA00022884"/>
    </source>
</evidence>
<dbReference type="Pfam" id="PF00869">
    <property type="entry name" value="Flavi_glycoprot"/>
    <property type="match status" value="1"/>
</dbReference>
<dbReference type="InterPro" id="IPR014001">
    <property type="entry name" value="Helicase_ATP-bd"/>
</dbReference>
<dbReference type="InterPro" id="IPR049486">
    <property type="entry name" value="NS3-hel_C_flaviviridae"/>
</dbReference>
<dbReference type="InterPro" id="IPR038302">
    <property type="entry name" value="Env_glycoprot_M_sf_flavivir"/>
</dbReference>
<evidence type="ECO:0000256" key="61">
    <source>
        <dbReference type="ARBA" id="ARBA00035626"/>
    </source>
</evidence>
<evidence type="ECO:0000256" key="40">
    <source>
        <dbReference type="ARBA" id="ARBA00022953"/>
    </source>
</evidence>
<keyword evidence="42 72" id="KW-1133">Transmembrane helix</keyword>
<accession>A0A023J5I3</accession>
<comment type="catalytic activity">
    <reaction evidence="55">
        <text>Selective hydrolysis of -Xaa-Xaa-|-Yaa- bonds in which each of the Xaa can be either Arg or Lys and Yaa can be either Ser or Ala.</text>
        <dbReference type="EC" id="3.4.21.91"/>
    </reaction>
</comment>
<keyword evidence="46 72" id="KW-0472">Membrane</keyword>
<dbReference type="NCBIfam" id="TIGR04240">
    <property type="entry name" value="flavi_E_stem"/>
    <property type="match status" value="1"/>
</dbReference>
<feature type="domain" description="Flavivirus NS2B" evidence="76">
    <location>
        <begin position="1373"/>
        <end position="1504"/>
    </location>
</feature>
<evidence type="ECO:0000256" key="55">
    <source>
        <dbReference type="ARBA" id="ARBA00024468"/>
    </source>
</evidence>
<dbReference type="GO" id="GO:0019028">
    <property type="term" value="C:viral capsid"/>
    <property type="evidence" value="ECO:0007669"/>
    <property type="project" value="UniProtKB-KW"/>
</dbReference>
<dbReference type="Gene3D" id="1.10.8.970">
    <property type="entry name" value="Flavivirus envelope glycoprotein M-like"/>
    <property type="match status" value="1"/>
</dbReference>
<evidence type="ECO:0000256" key="50">
    <source>
        <dbReference type="ARBA" id="ARBA00023200"/>
    </source>
</evidence>
<feature type="binding site" evidence="68">
    <location>
        <position position="2585"/>
    </location>
    <ligand>
        <name>S-adenosyl-L-methionine</name>
        <dbReference type="ChEBI" id="CHEBI:59789"/>
    </ligand>
</feature>
<dbReference type="GO" id="GO:0017111">
    <property type="term" value="F:ribonucleoside triphosphate phosphatase activity"/>
    <property type="evidence" value="ECO:0007669"/>
    <property type="project" value="UniProtKB-EC"/>
</dbReference>
<keyword evidence="16" id="KW-1048">Host nucleus</keyword>
<keyword evidence="15" id="KW-0167">Capsid protein</keyword>
<keyword evidence="45" id="KW-1072">Activation of host autophagy by virus</keyword>
<evidence type="ECO:0000256" key="49">
    <source>
        <dbReference type="ARBA" id="ARBA00023184"/>
    </source>
</evidence>
<dbReference type="GO" id="GO:0004483">
    <property type="term" value="F:methyltransferase cap1 activity"/>
    <property type="evidence" value="ECO:0007669"/>
    <property type="project" value="InterPro"/>
</dbReference>
<evidence type="ECO:0000256" key="22">
    <source>
        <dbReference type="ARBA" id="ARBA00022670"/>
    </source>
</evidence>
<dbReference type="InterPro" id="IPR000404">
    <property type="entry name" value="Flavi_NS4A"/>
</dbReference>
<dbReference type="GO" id="GO:0039520">
    <property type="term" value="P:symbiont-mediated activation of host autophagy"/>
    <property type="evidence" value="ECO:0007669"/>
    <property type="project" value="UniProtKB-KW"/>
</dbReference>
<evidence type="ECO:0000256" key="19">
    <source>
        <dbReference type="ARBA" id="ARBA00022603"/>
    </source>
</evidence>
<feature type="transmembrane region" description="Helical" evidence="72">
    <location>
        <begin position="1177"/>
        <end position="1199"/>
    </location>
</feature>
<keyword evidence="30" id="KW-1161">Viral attachment to host cell</keyword>
<dbReference type="Gene3D" id="2.40.10.120">
    <property type="match status" value="2"/>
</dbReference>
<dbReference type="PROSITE" id="PS50507">
    <property type="entry name" value="RDRP_SSRNA_POS"/>
    <property type="match status" value="1"/>
</dbReference>
<dbReference type="InterPro" id="IPR001650">
    <property type="entry name" value="Helicase_C-like"/>
</dbReference>
<feature type="active site" description="Charge relay system; for serine protease NS3 activity" evidence="67">
    <location>
        <position position="1554"/>
    </location>
</feature>
<dbReference type="GO" id="GO:0003968">
    <property type="term" value="F:RNA-directed RNA polymerase activity"/>
    <property type="evidence" value="ECO:0007669"/>
    <property type="project" value="UniProtKB-KW"/>
</dbReference>
<evidence type="ECO:0000256" key="62">
    <source>
        <dbReference type="ARBA" id="ARBA00035667"/>
    </source>
</evidence>
<evidence type="ECO:0000256" key="28">
    <source>
        <dbReference type="ARBA" id="ARBA00022741"/>
    </source>
</evidence>
<dbReference type="InterPro" id="IPR038345">
    <property type="entry name" value="Flavi_E_Stem/Anchor_dom_sf"/>
</dbReference>
<evidence type="ECO:0000256" key="10">
    <source>
        <dbReference type="ARBA" id="ARBA00022484"/>
    </source>
</evidence>
<keyword evidence="18" id="KW-1162">Viral penetration into host cytoplasm</keyword>
<feature type="transmembrane region" description="Helical" evidence="72">
    <location>
        <begin position="42"/>
        <end position="60"/>
    </location>
</feature>
<dbReference type="FunFam" id="2.60.40.350:FF:000001">
    <property type="entry name" value="Envelope glycoprotein"/>
    <property type="match status" value="1"/>
</dbReference>
<dbReference type="GO" id="GO:0039563">
    <property type="term" value="P:symbiont-mediated suppression of host JAK-STAT cascade via inhibition of STAT1 activity"/>
    <property type="evidence" value="ECO:0007669"/>
    <property type="project" value="UniProtKB-KW"/>
</dbReference>
<dbReference type="GO" id="GO:0005524">
    <property type="term" value="F:ATP binding"/>
    <property type="evidence" value="ECO:0007669"/>
    <property type="project" value="UniProtKB-KW"/>
</dbReference>
<dbReference type="CDD" id="cd20761">
    <property type="entry name" value="capping_2-OMTase_Flaviviridae"/>
    <property type="match status" value="1"/>
</dbReference>
<dbReference type="GO" id="GO:0055036">
    <property type="term" value="C:virion membrane"/>
    <property type="evidence" value="ECO:0007669"/>
    <property type="project" value="UniProtKB-SubCell"/>
</dbReference>
<dbReference type="Pfam" id="PF01005">
    <property type="entry name" value="Flavi_NS2A"/>
    <property type="match status" value="1"/>
</dbReference>
<keyword evidence="44" id="KW-0506">mRNA capping</keyword>
<dbReference type="GO" id="GO:0039564">
    <property type="term" value="P:symbiont-mediated suppression of host JAK-STAT cascade via inhibition of STAT2 activity"/>
    <property type="evidence" value="ECO:0007669"/>
    <property type="project" value="UniProtKB-KW"/>
</dbReference>
<dbReference type="Pfam" id="PF20483">
    <property type="entry name" value="Flavi_NS5_thumb"/>
    <property type="match status" value="1"/>
</dbReference>
<dbReference type="InterPro" id="IPR026490">
    <property type="entry name" value="mRNA_cap_0/1_MeTrfase"/>
</dbReference>
<comment type="function">
    <text evidence="60">Binds to host cell surface receptor and mediates fusion between viral and cellular membranes. Envelope protein is synthesized in the endoplasmic reticulum in the form of heterodimer with protein prM. They play a role in virion budding in the ER, and the newly formed immature particle is covered with 60 spikes composed of heterodimer between precursor prM and envelope protein E. The virion is transported to the Golgi apparatus where the low pH causes dissociation of PrM-E heterodimers and formation of E homodimers. prM-E cleavage is inefficient, and many virions are only partially matured. These uncleaved prM would play a role in immune evasion.</text>
</comment>
<evidence type="ECO:0000256" key="27">
    <source>
        <dbReference type="ARBA" id="ARBA00022723"/>
    </source>
</evidence>
<dbReference type="GO" id="GO:0004482">
    <property type="term" value="F:mRNA 5'-cap (guanine-N7-)-methyltransferase activity"/>
    <property type="evidence" value="ECO:0007669"/>
    <property type="project" value="InterPro"/>
</dbReference>
<evidence type="ECO:0000256" key="17">
    <source>
        <dbReference type="ARBA" id="ARBA00022581"/>
    </source>
</evidence>
<dbReference type="GO" id="GO:0044167">
    <property type="term" value="C:host cell endoplasmic reticulum membrane"/>
    <property type="evidence" value="ECO:0007669"/>
    <property type="project" value="UniProtKB-SubCell"/>
</dbReference>
<feature type="transmembrane region" description="Helical" evidence="72">
    <location>
        <begin position="2199"/>
        <end position="2218"/>
    </location>
</feature>
<feature type="transmembrane region" description="Helical" evidence="72">
    <location>
        <begin position="2367"/>
        <end position="2394"/>
    </location>
</feature>
<evidence type="ECO:0000256" key="34">
    <source>
        <dbReference type="ARBA" id="ARBA00022833"/>
    </source>
</evidence>
<evidence type="ECO:0000256" key="11">
    <source>
        <dbReference type="ARBA" id="ARBA00022506"/>
    </source>
</evidence>
<keyword evidence="52" id="KW-0899">Viral immunoevasion</keyword>
<evidence type="ECO:0000256" key="41">
    <source>
        <dbReference type="ARBA" id="ARBA00022961"/>
    </source>
</evidence>
<feature type="binding site" evidence="70">
    <location>
        <position position="3246"/>
    </location>
    <ligand>
        <name>Zn(2+)</name>
        <dbReference type="ChEBI" id="CHEBI:29105"/>
        <label>2</label>
    </ligand>
</feature>
<dbReference type="InterPro" id="IPR027417">
    <property type="entry name" value="P-loop_NTPase"/>
</dbReference>
<keyword evidence="27 70" id="KW-0479">Metal-binding</keyword>
<dbReference type="PROSITE" id="PS51194">
    <property type="entry name" value="HELICASE_CTER"/>
    <property type="match status" value="1"/>
</dbReference>
<evidence type="ECO:0000256" key="33">
    <source>
        <dbReference type="ARBA" id="ARBA00022830"/>
    </source>
</evidence>
<evidence type="ECO:0000256" key="60">
    <source>
        <dbReference type="ARBA" id="ARBA00035623"/>
    </source>
</evidence>
<evidence type="ECO:0000256" key="56">
    <source>
        <dbReference type="ARBA" id="ARBA00035602"/>
    </source>
</evidence>
<keyword evidence="21" id="KW-0507">mRNA processing</keyword>
<feature type="transmembrane region" description="Helical" evidence="72">
    <location>
        <begin position="1476"/>
        <end position="1496"/>
    </location>
</feature>
<dbReference type="GO" id="GO:0046718">
    <property type="term" value="P:symbiont entry into host cell"/>
    <property type="evidence" value="ECO:0007669"/>
    <property type="project" value="UniProtKB-KW"/>
</dbReference>
<evidence type="ECO:0000313" key="82">
    <source>
        <dbReference type="Proteomes" id="UP000170500"/>
    </source>
</evidence>
<dbReference type="GO" id="GO:0052170">
    <property type="term" value="P:symbiont-mediated suppression of host innate immune response"/>
    <property type="evidence" value="ECO:0007669"/>
    <property type="project" value="UniProtKB-KW"/>
</dbReference>
<keyword evidence="50" id="KW-1035">Host cytoplasm</keyword>
<evidence type="ECO:0000256" key="5">
    <source>
        <dbReference type="ARBA" id="ARBA00004407"/>
    </source>
</evidence>
<dbReference type="Pfam" id="PF02832">
    <property type="entry name" value="Flavi_glycop_C"/>
    <property type="match status" value="1"/>
</dbReference>
<feature type="disulfide bond" evidence="69">
    <location>
        <begin position="352"/>
        <end position="408"/>
    </location>
</feature>
<dbReference type="Proteomes" id="UP000170500">
    <property type="component" value="Genome"/>
</dbReference>
<dbReference type="InterPro" id="IPR014756">
    <property type="entry name" value="Ig_E-set"/>
</dbReference>
<feature type="transmembrane region" description="Helical" evidence="72">
    <location>
        <begin position="1251"/>
        <end position="1274"/>
    </location>
</feature>
<evidence type="ECO:0000256" key="3">
    <source>
        <dbReference type="ARBA" id="ARBA00004153"/>
    </source>
</evidence>
<evidence type="ECO:0000259" key="78">
    <source>
        <dbReference type="PROSITE" id="PS51591"/>
    </source>
</evidence>
<evidence type="ECO:0000259" key="75">
    <source>
        <dbReference type="PROSITE" id="PS51194"/>
    </source>
</evidence>
<feature type="transmembrane region" description="Helical" evidence="72">
    <location>
        <begin position="2253"/>
        <end position="2271"/>
    </location>
</feature>
<dbReference type="FunFam" id="1.10.260.90:FF:000001">
    <property type="entry name" value="Genome polyprotein"/>
    <property type="match status" value="1"/>
</dbReference>
<feature type="transmembrane region" description="Helical" evidence="72">
    <location>
        <begin position="2172"/>
        <end position="2192"/>
    </location>
</feature>
<dbReference type="SMART" id="SM00490">
    <property type="entry name" value="HELICc"/>
    <property type="match status" value="1"/>
</dbReference>
<dbReference type="Pfam" id="PF07652">
    <property type="entry name" value="Flavi_DEAD"/>
    <property type="match status" value="1"/>
</dbReference>
<dbReference type="CDD" id="cd12149">
    <property type="entry name" value="Flavi_E_C"/>
    <property type="match status" value="1"/>
</dbReference>
<keyword evidence="19" id="KW-0489">Methyltransferase</keyword>
<keyword evidence="20" id="KW-1090">Inhibition of host innate immune response by virus</keyword>
<comment type="function">
    <text evidence="1">Functions as a signal peptide for NS4B and is required for the interferon antagonism activity of the latter.</text>
</comment>
<dbReference type="Pfam" id="PF01350">
    <property type="entry name" value="Flavi_NS4A"/>
    <property type="match status" value="1"/>
</dbReference>
<dbReference type="Gene3D" id="3.30.387.10">
    <property type="entry name" value="Viral Envelope Glycoprotein, domain 3"/>
    <property type="match status" value="1"/>
</dbReference>
<evidence type="ECO:0000256" key="4">
    <source>
        <dbReference type="ARBA" id="ARBA00004385"/>
    </source>
</evidence>
<keyword evidence="40" id="KW-0693">Viral RNA replication</keyword>
<dbReference type="InterPro" id="IPR001157">
    <property type="entry name" value="Flavi_NS1"/>
</dbReference>
<dbReference type="FunFam" id="1.10.8.970:FF:000003">
    <property type="entry name" value="Genome polyprotein"/>
    <property type="match status" value="1"/>
</dbReference>
<feature type="active site" description="Charge relay system; for serine protease NS3 activity" evidence="67">
    <location>
        <position position="1578"/>
    </location>
</feature>
<dbReference type="Pfam" id="PF01728">
    <property type="entry name" value="FtsJ"/>
    <property type="match status" value="1"/>
</dbReference>
<evidence type="ECO:0000256" key="29">
    <source>
        <dbReference type="ARBA" id="ARBA00022801"/>
    </source>
</evidence>
<dbReference type="GO" id="GO:0005576">
    <property type="term" value="C:extracellular region"/>
    <property type="evidence" value="ECO:0007669"/>
    <property type="project" value="UniProtKB-SubCell"/>
</dbReference>
<comment type="function">
    <text evidence="57">Involved in immune evasion, pathogenesis and viral replication. Once cleaved off the polyprotein, is targeted to three destinations: the viral replication cycle, the plasma membrane and the extracellular compartment. Essential for viral replication. Required for formation of the replication complex and recruitment of other non-structural proteins to the ER-derived membrane structures. Excreted as a hexameric lipoparticle that plays a role against host immune response. Antagonizing the complement function. Binds to the host macrophages and dendritic cells. Inhibits signal transduction originating from Toll-like receptor 3 (TLR3).</text>
</comment>
<keyword evidence="33" id="KW-1114">Inhibition of host interferon signaling pathway by virus</keyword>
<dbReference type="Pfam" id="PF00972">
    <property type="entry name" value="Flavi_NS5"/>
    <property type="match status" value="1"/>
</dbReference>
<evidence type="ECO:0000259" key="74">
    <source>
        <dbReference type="PROSITE" id="PS51192"/>
    </source>
</evidence>
<evidence type="ECO:0000256" key="70">
    <source>
        <dbReference type="PIRSR" id="PIRSR003817-4"/>
    </source>
</evidence>
<dbReference type="SUPFAM" id="SSF81296">
    <property type="entry name" value="E set domains"/>
    <property type="match status" value="1"/>
</dbReference>
<feature type="binding site" evidence="68">
    <location>
        <position position="2749"/>
    </location>
    <ligand>
        <name>S-adenosyl-L-methionine</name>
        <dbReference type="ChEBI" id="CHEBI:59789"/>
    </ligand>
</feature>
<comment type="function">
    <text evidence="56">Plays a role in virus budding by binding to the cell membrane and gathering the viral RNA into a nucleocapsid that forms the core of a mature virus particle. During virus entry, may induce genome penetration into the host cytoplasm after hemifusion induced by the surface proteins. Can migrate to the cell nucleus where it modulates host functions. Overcomes the anti-viral effects of host EXOC1 by sequestering and degrading the latter through the proteasome degradation pathway.</text>
</comment>
<comment type="function">
    <text evidence="66">Acts as a chaperone for envelope protein E during intracellular virion assembly by masking and inactivating envelope protein E fusion peptide. prM is the only viral peptide matured by host furin in the trans-Golgi network probably to avoid catastrophic activation of the viral fusion activity in acidic GolGi compartment prior to virion release. prM-E cleavage is inefficient, and many virions are only partially matured. These uncleaved prM would play a role in immune evasion.</text>
</comment>
<dbReference type="GO" id="GO:0039502">
    <property type="term" value="P:symbiont-mediated suppression of host type I interferon-mediated signaling pathway"/>
    <property type="evidence" value="ECO:0007669"/>
    <property type="project" value="UniProtKB-KW"/>
</dbReference>
<evidence type="ECO:0000256" key="23">
    <source>
        <dbReference type="ARBA" id="ARBA00022679"/>
    </source>
</evidence>
<feature type="transmembrane region" description="Helical" evidence="72">
    <location>
        <begin position="1341"/>
        <end position="1366"/>
    </location>
</feature>
<dbReference type="Gene3D" id="1.10.10.930">
    <property type="match status" value="1"/>
</dbReference>
<feature type="domain" description="Helicase ATP-binding" evidence="74">
    <location>
        <begin position="1684"/>
        <end position="1840"/>
    </location>
</feature>
<feature type="transmembrane region" description="Helical" evidence="72">
    <location>
        <begin position="1145"/>
        <end position="1165"/>
    </location>
</feature>
<keyword evidence="48" id="KW-0325">Glycoprotein</keyword>
<dbReference type="InterPro" id="IPR011998">
    <property type="entry name" value="Flavi_Glycoprot_E_cen/dimer"/>
</dbReference>
<dbReference type="SUPFAM" id="SSF52540">
    <property type="entry name" value="P-loop containing nucleoside triphosphate hydrolases"/>
    <property type="match status" value="2"/>
</dbReference>
<keyword evidence="24" id="KW-0949">S-adenosyl-L-methionine</keyword>
<keyword evidence="38" id="KW-1106">Inhibition of host STAT2 by virus</keyword>
<keyword evidence="37" id="KW-1043">Host membrane</keyword>
<feature type="transmembrane region" description="Helical" evidence="72">
    <location>
        <begin position="773"/>
        <end position="793"/>
    </location>
</feature>
<dbReference type="SMART" id="SM00487">
    <property type="entry name" value="DEXDc"/>
    <property type="match status" value="1"/>
</dbReference>
<dbReference type="GO" id="GO:0039694">
    <property type="term" value="P:viral RNA genome replication"/>
    <property type="evidence" value="ECO:0007669"/>
    <property type="project" value="InterPro"/>
</dbReference>
<feature type="domain" description="MRNA cap 0-1 NS5-type MT" evidence="78">
    <location>
        <begin position="2530"/>
        <end position="2795"/>
    </location>
</feature>
<dbReference type="PROSITE" id="PS51192">
    <property type="entry name" value="HELICASE_ATP_BIND_1"/>
    <property type="match status" value="1"/>
</dbReference>
<dbReference type="GO" id="GO:0003725">
    <property type="term" value="F:double-stranded RNA binding"/>
    <property type="evidence" value="ECO:0007669"/>
    <property type="project" value="InterPro"/>
</dbReference>
<evidence type="ECO:0000256" key="9">
    <source>
        <dbReference type="ARBA" id="ARBA00022463"/>
    </source>
</evidence>
<dbReference type="Gene3D" id="2.60.40.350">
    <property type="match status" value="1"/>
</dbReference>
<evidence type="ECO:0000256" key="68">
    <source>
        <dbReference type="PIRSR" id="PIRSR003817-2"/>
    </source>
</evidence>
<evidence type="ECO:0000256" key="71">
    <source>
        <dbReference type="SAM" id="MobiDB-lite"/>
    </source>
</evidence>
<dbReference type="InterPro" id="IPR001528">
    <property type="entry name" value="Flavi_NS4B"/>
</dbReference>
<dbReference type="FunFam" id="3.40.50.300:FF:000763">
    <property type="entry name" value="Genome polyprotein"/>
    <property type="match status" value="1"/>
</dbReference>
<dbReference type="FunFam" id="3.30.70.2840:FF:000002">
    <property type="entry name" value="Genome polyprotein"/>
    <property type="match status" value="1"/>
</dbReference>